<organism evidence="1 2">
    <name type="scientific">Sagittula marina</name>
    <dbReference type="NCBI Taxonomy" id="943940"/>
    <lineage>
        <taxon>Bacteria</taxon>
        <taxon>Pseudomonadati</taxon>
        <taxon>Pseudomonadota</taxon>
        <taxon>Alphaproteobacteria</taxon>
        <taxon>Rhodobacterales</taxon>
        <taxon>Roseobacteraceae</taxon>
        <taxon>Sagittula</taxon>
    </lineage>
</organism>
<dbReference type="RefSeq" id="WP_183965541.1">
    <property type="nucleotide sequence ID" value="NZ_BAABBZ010000018.1"/>
</dbReference>
<comment type="caution">
    <text evidence="1">The sequence shown here is derived from an EMBL/GenBank/DDBJ whole genome shotgun (WGS) entry which is preliminary data.</text>
</comment>
<accession>A0A7W6DMH2</accession>
<name>A0A7W6DMH2_9RHOB</name>
<dbReference type="AlphaFoldDB" id="A0A7W6DMH2"/>
<dbReference type="EMBL" id="JACIEJ010000004">
    <property type="protein sequence ID" value="MBB3985733.1"/>
    <property type="molecule type" value="Genomic_DNA"/>
</dbReference>
<evidence type="ECO:0000313" key="2">
    <source>
        <dbReference type="Proteomes" id="UP000541426"/>
    </source>
</evidence>
<evidence type="ECO:0000313" key="1">
    <source>
        <dbReference type="EMBL" id="MBB3985733.1"/>
    </source>
</evidence>
<sequence length="163" mass="18608">MTEEIDATEVLKAERNLLFHELRSGPSRDAVTLWVDGAEVAEQPIPDAVRRDNFAAIPGPIHTIDSEPGCLRYRLMFTRCVAYQWRDEAYAEPEPSDDTEDSPLRLYPQSRYRAQVEAASFAHQVYQDPFHHFAVLTLDAILDVICRQPPRVTARVLTEADLR</sequence>
<protein>
    <submittedName>
        <fullName evidence="1">Uncharacterized protein</fullName>
    </submittedName>
</protein>
<proteinExistence type="predicted"/>
<reference evidence="1 2" key="1">
    <citation type="submission" date="2020-08" db="EMBL/GenBank/DDBJ databases">
        <title>Genomic Encyclopedia of Type Strains, Phase IV (KMG-IV): sequencing the most valuable type-strain genomes for metagenomic binning, comparative biology and taxonomic classification.</title>
        <authorList>
            <person name="Goeker M."/>
        </authorList>
    </citation>
    <scope>NUCLEOTIDE SEQUENCE [LARGE SCALE GENOMIC DNA]</scope>
    <source>
        <strain evidence="1 2">DSM 102235</strain>
    </source>
</reference>
<gene>
    <name evidence="1" type="ORF">GGQ68_002066</name>
</gene>
<keyword evidence="2" id="KW-1185">Reference proteome</keyword>
<dbReference type="Proteomes" id="UP000541426">
    <property type="component" value="Unassembled WGS sequence"/>
</dbReference>